<dbReference type="AlphaFoldDB" id="E0YNQ0"/>
<feature type="non-terminal residue" evidence="2">
    <location>
        <position position="133"/>
    </location>
</feature>
<organism evidence="2">
    <name type="scientific">Rhodotorula babjevae</name>
    <dbReference type="NCBI Taxonomy" id="86837"/>
    <lineage>
        <taxon>Eukaryota</taxon>
        <taxon>Fungi</taxon>
        <taxon>Dikarya</taxon>
        <taxon>Basidiomycota</taxon>
        <taxon>Pucciniomycotina</taxon>
        <taxon>Microbotryomycetes</taxon>
        <taxon>Sporidiobolales</taxon>
        <taxon>Sporidiobolaceae</taxon>
        <taxon>Rhodotorula</taxon>
    </lineage>
</organism>
<protein>
    <submittedName>
        <fullName evidence="2">Homeodomain transcription factor HD2</fullName>
    </submittedName>
</protein>
<keyword evidence="2" id="KW-0371">Homeobox</keyword>
<evidence type="ECO:0000313" key="2">
    <source>
        <dbReference type="EMBL" id="ADM24768.1"/>
    </source>
</evidence>
<sequence length="133" mass="14436">METTALLALQSVADSLLQHPALASAADAARTTRTQRPHPHRPPLSPFEHARDVRPELLEAGCSLETATALCVLFRQGCDKLRSECETRCTSAVKASDDLLSSRAAADAYATAIAQACRRQYSAATESMRRRLL</sequence>
<dbReference type="GO" id="GO:0003677">
    <property type="term" value="F:DNA binding"/>
    <property type="evidence" value="ECO:0007669"/>
    <property type="project" value="UniProtKB-KW"/>
</dbReference>
<name>E0YNQ0_9BASI</name>
<feature type="region of interest" description="Disordered" evidence="1">
    <location>
        <begin position="24"/>
        <end position="48"/>
    </location>
</feature>
<gene>
    <name evidence="2" type="primary">HD2</name>
</gene>
<evidence type="ECO:0000256" key="1">
    <source>
        <dbReference type="SAM" id="MobiDB-lite"/>
    </source>
</evidence>
<dbReference type="EMBL" id="HM143856">
    <property type="protein sequence ID" value="ADM24768.1"/>
    <property type="molecule type" value="Genomic_DNA"/>
</dbReference>
<proteinExistence type="predicted"/>
<accession>E0YNQ0</accession>
<reference evidence="2" key="1">
    <citation type="journal article" date="2010" name="PLoS Genet.">
        <title>A deviation from the bipolar-tetrapolar mating paradigm in an early diverged basidiomycete.</title>
        <authorList>
            <person name="Coelho M.A."/>
            <person name="Sampaio J.P."/>
            <person name="Goncalves P."/>
        </authorList>
    </citation>
    <scope>NUCLEOTIDE SEQUENCE</scope>
    <source>
        <strain evidence="2">CBS 7809</strain>
    </source>
</reference>